<evidence type="ECO:0000259" key="4">
    <source>
        <dbReference type="Pfam" id="PF08241"/>
    </source>
</evidence>
<keyword evidence="3 5" id="KW-0808">Transferase</keyword>
<evidence type="ECO:0000313" key="5">
    <source>
        <dbReference type="EMBL" id="KHF37981.1"/>
    </source>
</evidence>
<dbReference type="OrthoDB" id="9784101at2"/>
<dbReference type="Proteomes" id="UP000030832">
    <property type="component" value="Unassembled WGS sequence"/>
</dbReference>
<dbReference type="STRING" id="333138.LQ50_24030"/>
<name>A0A0B0IE81_9BACI</name>
<keyword evidence="2 5" id="KW-0489">Methyltransferase</keyword>
<dbReference type="EMBL" id="JRJU01000057">
    <property type="protein sequence ID" value="KHF37981.1"/>
    <property type="molecule type" value="Genomic_DNA"/>
</dbReference>
<protein>
    <submittedName>
        <fullName evidence="5">Methyltransferase type 11</fullName>
    </submittedName>
</protein>
<dbReference type="AlphaFoldDB" id="A0A0B0IE81"/>
<dbReference type="GO" id="GO:0032259">
    <property type="term" value="P:methylation"/>
    <property type="evidence" value="ECO:0007669"/>
    <property type="project" value="UniProtKB-KW"/>
</dbReference>
<dbReference type="InterPro" id="IPR013216">
    <property type="entry name" value="Methyltransf_11"/>
</dbReference>
<dbReference type="InterPro" id="IPR029063">
    <property type="entry name" value="SAM-dependent_MTases_sf"/>
</dbReference>
<accession>A0A0B0IE81</accession>
<comment type="similarity">
    <text evidence="1">Belongs to the methyltransferase superfamily.</text>
</comment>
<dbReference type="Pfam" id="PF08241">
    <property type="entry name" value="Methyltransf_11"/>
    <property type="match status" value="1"/>
</dbReference>
<keyword evidence="6" id="KW-1185">Reference proteome</keyword>
<evidence type="ECO:0000256" key="3">
    <source>
        <dbReference type="ARBA" id="ARBA00022679"/>
    </source>
</evidence>
<reference evidence="5 6" key="1">
    <citation type="submission" date="2014-09" db="EMBL/GenBank/DDBJ databases">
        <title>Genome sequencing and annotation of Bacillus Okhensis strain Kh10-101T.</title>
        <authorList>
            <person name="Prakash J.S."/>
        </authorList>
    </citation>
    <scope>NUCLEOTIDE SEQUENCE [LARGE SCALE GENOMIC DNA]</scope>
    <source>
        <strain evidence="6">Kh10-101T</strain>
    </source>
</reference>
<organism evidence="5 6">
    <name type="scientific">Halalkalibacter okhensis</name>
    <dbReference type="NCBI Taxonomy" id="333138"/>
    <lineage>
        <taxon>Bacteria</taxon>
        <taxon>Bacillati</taxon>
        <taxon>Bacillota</taxon>
        <taxon>Bacilli</taxon>
        <taxon>Bacillales</taxon>
        <taxon>Bacillaceae</taxon>
        <taxon>Halalkalibacter</taxon>
    </lineage>
</organism>
<dbReference type="RefSeq" id="WP_034633828.1">
    <property type="nucleotide sequence ID" value="NZ_JRJU01000057.1"/>
</dbReference>
<evidence type="ECO:0000256" key="1">
    <source>
        <dbReference type="ARBA" id="ARBA00008361"/>
    </source>
</evidence>
<dbReference type="GO" id="GO:0008757">
    <property type="term" value="F:S-adenosylmethionine-dependent methyltransferase activity"/>
    <property type="evidence" value="ECO:0007669"/>
    <property type="project" value="InterPro"/>
</dbReference>
<evidence type="ECO:0000313" key="6">
    <source>
        <dbReference type="Proteomes" id="UP000030832"/>
    </source>
</evidence>
<gene>
    <name evidence="5" type="ORF">LQ50_24030</name>
</gene>
<comment type="caution">
    <text evidence="5">The sequence shown here is derived from an EMBL/GenBank/DDBJ whole genome shotgun (WGS) entry which is preliminary data.</text>
</comment>
<sequence length="231" mass="26250">MPDHTNVYKKQTELYDQMVSKQPSLLKVIEELTPINQLDVIDMGAGSGRLTDILAPHVKSILALDSSAEMLKLVGEKLKDNTSLSYKTQVADHRKIPAENESADLVVAGWAICYLGSSNVENNKHNIETVMKEIMRVLRTKGTVIIFETMGTGYKTPNPPEFLKQYYSLLENEYGFSHKWIRTDYQFDSLQQADELTRFFFGDALADRVVKENLITLPECAGVWWLKKDTN</sequence>
<dbReference type="CDD" id="cd02440">
    <property type="entry name" value="AdoMet_MTases"/>
    <property type="match status" value="1"/>
</dbReference>
<evidence type="ECO:0000256" key="2">
    <source>
        <dbReference type="ARBA" id="ARBA00022603"/>
    </source>
</evidence>
<dbReference type="Gene3D" id="3.40.50.150">
    <property type="entry name" value="Vaccinia Virus protein VP39"/>
    <property type="match status" value="1"/>
</dbReference>
<proteinExistence type="inferred from homology"/>
<dbReference type="PANTHER" id="PTHR44942">
    <property type="entry name" value="METHYLTRANSF_11 DOMAIN-CONTAINING PROTEIN"/>
    <property type="match status" value="1"/>
</dbReference>
<dbReference type="PANTHER" id="PTHR44942:SF4">
    <property type="entry name" value="METHYLTRANSFERASE TYPE 11 DOMAIN-CONTAINING PROTEIN"/>
    <property type="match status" value="1"/>
</dbReference>
<dbReference type="InterPro" id="IPR051052">
    <property type="entry name" value="Diverse_substrate_MTase"/>
</dbReference>
<dbReference type="eggNOG" id="COG2226">
    <property type="taxonomic scope" value="Bacteria"/>
</dbReference>
<dbReference type="SUPFAM" id="SSF53335">
    <property type="entry name" value="S-adenosyl-L-methionine-dependent methyltransferases"/>
    <property type="match status" value="1"/>
</dbReference>
<feature type="domain" description="Methyltransferase type 11" evidence="4">
    <location>
        <begin position="42"/>
        <end position="146"/>
    </location>
</feature>